<feature type="domain" description="Tyr recombinase" evidence="2">
    <location>
        <begin position="285"/>
        <end position="471"/>
    </location>
</feature>
<evidence type="ECO:0000313" key="4">
    <source>
        <dbReference type="Proteomes" id="UP000184074"/>
    </source>
</evidence>
<dbReference type="OrthoDB" id="7222937at2"/>
<gene>
    <name evidence="3" type="ORF">SAMN05444003_0766</name>
</gene>
<proteinExistence type="predicted"/>
<dbReference type="GO" id="GO:0003677">
    <property type="term" value="F:DNA binding"/>
    <property type="evidence" value="ECO:0007669"/>
    <property type="project" value="InterPro"/>
</dbReference>
<dbReference type="InterPro" id="IPR013762">
    <property type="entry name" value="Integrase-like_cat_sf"/>
</dbReference>
<dbReference type="AlphaFoldDB" id="A0A1M5MD97"/>
<dbReference type="InterPro" id="IPR002104">
    <property type="entry name" value="Integrase_catalytic"/>
</dbReference>
<sequence length="484" mass="54725">MAITMTLPYLTRNKGKLVFRRRIPKALTNRFSKTFFETRLLNQETGAAQVEEHTALIAAFDRIVSDALSGEPSAQGDAAIERYIDATRNRLTDRRTQKEVWEDYKVEARNLVRSVHIGGAIVDDELEDEARRLVAEDLERSGADPMLYKAVVLPDAEPPEPTVGDAVKFYEKETVGENPKKSANDTFKRAVRRLEATWGPLDMIPLVDLKRQHARDVRDKLAAEPKYGGGPRSPNSIQREVNSMKSIIETGIVEFDLQTKVSNPFKNLKIEGAVESRGAAKSEWELREPLPYDILKSTRHRILNRTRIIELRHIWRLLQATGCRGAEISGLRVDDVDLEHDVPHVWVRWNDERSIKTKSSIRPIPLLGDGLLAAKEAVEIAGENEYVFARYAKEGGPDNVSGALMRHMREVTKEDVHVVYSLRHNMKQWLGLAEVSEREEDRLLGHTQDAVGNRHYGGLLERLRGTANALEAALGQSPEDIWEV</sequence>
<dbReference type="Gene3D" id="1.10.443.10">
    <property type="entry name" value="Intergrase catalytic core"/>
    <property type="match status" value="1"/>
</dbReference>
<evidence type="ECO:0000313" key="3">
    <source>
        <dbReference type="EMBL" id="SHG75162.1"/>
    </source>
</evidence>
<dbReference type="GO" id="GO:0015074">
    <property type="term" value="P:DNA integration"/>
    <property type="evidence" value="ECO:0007669"/>
    <property type="project" value="InterPro"/>
</dbReference>
<dbReference type="PROSITE" id="PS51898">
    <property type="entry name" value="TYR_RECOMBINASE"/>
    <property type="match status" value="1"/>
</dbReference>
<organism evidence="3 4">
    <name type="scientific">Cognatiyoonia sediminum</name>
    <dbReference type="NCBI Taxonomy" id="1508389"/>
    <lineage>
        <taxon>Bacteria</taxon>
        <taxon>Pseudomonadati</taxon>
        <taxon>Pseudomonadota</taxon>
        <taxon>Alphaproteobacteria</taxon>
        <taxon>Rhodobacterales</taxon>
        <taxon>Paracoccaceae</taxon>
        <taxon>Cognatiyoonia</taxon>
    </lineage>
</organism>
<protein>
    <submittedName>
        <fullName evidence="3">Phage integrase family protein</fullName>
    </submittedName>
</protein>
<name>A0A1M5MD97_9RHOB</name>
<dbReference type="Pfam" id="PF00589">
    <property type="entry name" value="Phage_integrase"/>
    <property type="match status" value="1"/>
</dbReference>
<dbReference type="InterPro" id="IPR011010">
    <property type="entry name" value="DNA_brk_join_enz"/>
</dbReference>
<evidence type="ECO:0000256" key="1">
    <source>
        <dbReference type="ARBA" id="ARBA00023172"/>
    </source>
</evidence>
<dbReference type="EMBL" id="FQXB01000001">
    <property type="protein sequence ID" value="SHG75162.1"/>
    <property type="molecule type" value="Genomic_DNA"/>
</dbReference>
<dbReference type="GO" id="GO:0006310">
    <property type="term" value="P:DNA recombination"/>
    <property type="evidence" value="ECO:0007669"/>
    <property type="project" value="UniProtKB-KW"/>
</dbReference>
<keyword evidence="1" id="KW-0233">DNA recombination</keyword>
<dbReference type="SUPFAM" id="SSF56349">
    <property type="entry name" value="DNA breaking-rejoining enzymes"/>
    <property type="match status" value="1"/>
</dbReference>
<keyword evidence="4" id="KW-1185">Reference proteome</keyword>
<dbReference type="Proteomes" id="UP000184074">
    <property type="component" value="Unassembled WGS sequence"/>
</dbReference>
<reference evidence="3 4" key="1">
    <citation type="submission" date="2016-11" db="EMBL/GenBank/DDBJ databases">
        <authorList>
            <person name="Jaros S."/>
            <person name="Januszkiewicz K."/>
            <person name="Wedrychowicz H."/>
        </authorList>
    </citation>
    <scope>NUCLEOTIDE SEQUENCE [LARGE SCALE GENOMIC DNA]</scope>
    <source>
        <strain evidence="3 4">DSM 28715</strain>
    </source>
</reference>
<accession>A0A1M5MD97</accession>
<evidence type="ECO:0000259" key="2">
    <source>
        <dbReference type="PROSITE" id="PS51898"/>
    </source>
</evidence>